<comment type="catalytic activity">
    <reaction evidence="6">
        <text>O-phospho-L-seryl-[protein] + H2O = L-seryl-[protein] + phosphate</text>
        <dbReference type="Rhea" id="RHEA:20629"/>
        <dbReference type="Rhea" id="RHEA-COMP:9863"/>
        <dbReference type="Rhea" id="RHEA-COMP:11604"/>
        <dbReference type="ChEBI" id="CHEBI:15377"/>
        <dbReference type="ChEBI" id="CHEBI:29999"/>
        <dbReference type="ChEBI" id="CHEBI:43474"/>
        <dbReference type="ChEBI" id="CHEBI:83421"/>
        <dbReference type="EC" id="3.1.3.16"/>
    </reaction>
</comment>
<gene>
    <name evidence="10" type="ORF">niasHT_006054</name>
</gene>
<dbReference type="Gene3D" id="3.60.21.10">
    <property type="match status" value="1"/>
</dbReference>
<feature type="domain" description="Serine/threonine specific protein phosphatases" evidence="9">
    <location>
        <begin position="142"/>
        <end position="147"/>
    </location>
</feature>
<keyword evidence="3 8" id="KW-0378">Hydrolase</keyword>
<comment type="catalytic activity">
    <reaction evidence="7 8">
        <text>O-phospho-L-threonyl-[protein] + H2O = L-threonyl-[protein] + phosphate</text>
        <dbReference type="Rhea" id="RHEA:47004"/>
        <dbReference type="Rhea" id="RHEA-COMP:11060"/>
        <dbReference type="Rhea" id="RHEA-COMP:11605"/>
        <dbReference type="ChEBI" id="CHEBI:15377"/>
        <dbReference type="ChEBI" id="CHEBI:30013"/>
        <dbReference type="ChEBI" id="CHEBI:43474"/>
        <dbReference type="ChEBI" id="CHEBI:61977"/>
        <dbReference type="EC" id="3.1.3.16"/>
    </reaction>
</comment>
<dbReference type="AlphaFoldDB" id="A0ABD2M403"/>
<keyword evidence="2" id="KW-0479">Metal-binding</keyword>
<evidence type="ECO:0000259" key="9">
    <source>
        <dbReference type="PROSITE" id="PS00125"/>
    </source>
</evidence>
<dbReference type="PANTHER" id="PTHR11668:SF300">
    <property type="entry name" value="SERINE_THREONINE-PROTEIN PHOSPHATASE"/>
    <property type="match status" value="1"/>
</dbReference>
<reference evidence="10 11" key="1">
    <citation type="submission" date="2024-10" db="EMBL/GenBank/DDBJ databases">
        <authorList>
            <person name="Kim D."/>
        </authorList>
    </citation>
    <scope>NUCLEOTIDE SEQUENCE [LARGE SCALE GENOMIC DNA]</scope>
    <source>
        <strain evidence="10">BH-2024</strain>
    </source>
</reference>
<evidence type="ECO:0000313" key="11">
    <source>
        <dbReference type="Proteomes" id="UP001620626"/>
    </source>
</evidence>
<dbReference type="PRINTS" id="PR00114">
    <property type="entry name" value="STPHPHTASE"/>
</dbReference>
<protein>
    <recommendedName>
        <fullName evidence="8">Serine/threonine-protein phosphatase</fullName>
        <ecNumber evidence="8">3.1.3.16</ecNumber>
    </recommendedName>
</protein>
<evidence type="ECO:0000256" key="5">
    <source>
        <dbReference type="ARBA" id="ARBA00023211"/>
    </source>
</evidence>
<evidence type="ECO:0000256" key="1">
    <source>
        <dbReference type="ARBA" id="ARBA00001936"/>
    </source>
</evidence>
<comment type="similarity">
    <text evidence="8">Belongs to the PPP phosphatase family.</text>
</comment>
<dbReference type="Proteomes" id="UP001620626">
    <property type="component" value="Unassembled WGS sequence"/>
</dbReference>
<dbReference type="GO" id="GO:0046872">
    <property type="term" value="F:metal ion binding"/>
    <property type="evidence" value="ECO:0007669"/>
    <property type="project" value="UniProtKB-KW"/>
</dbReference>
<evidence type="ECO:0000256" key="7">
    <source>
        <dbReference type="ARBA" id="ARBA00048336"/>
    </source>
</evidence>
<evidence type="ECO:0000256" key="6">
    <source>
        <dbReference type="ARBA" id="ARBA00047761"/>
    </source>
</evidence>
<dbReference type="GO" id="GO:0004722">
    <property type="term" value="F:protein serine/threonine phosphatase activity"/>
    <property type="evidence" value="ECO:0007669"/>
    <property type="project" value="UniProtKB-EC"/>
</dbReference>
<comment type="caution">
    <text evidence="10">The sequence shown here is derived from an EMBL/GenBank/DDBJ whole genome shotgun (WGS) entry which is preliminary data.</text>
</comment>
<dbReference type="SMART" id="SM00156">
    <property type="entry name" value="PP2Ac"/>
    <property type="match status" value="1"/>
</dbReference>
<dbReference type="Pfam" id="PF00149">
    <property type="entry name" value="Metallophos"/>
    <property type="match status" value="1"/>
</dbReference>
<dbReference type="InterPro" id="IPR006186">
    <property type="entry name" value="Ser/Thr-sp_prot-phosphatase"/>
</dbReference>
<dbReference type="InterPro" id="IPR050341">
    <property type="entry name" value="PP1_catalytic_subunit"/>
</dbReference>
<evidence type="ECO:0000256" key="3">
    <source>
        <dbReference type="ARBA" id="ARBA00022801"/>
    </source>
</evidence>
<evidence type="ECO:0000256" key="8">
    <source>
        <dbReference type="RuleBase" id="RU004273"/>
    </source>
</evidence>
<dbReference type="PANTHER" id="PTHR11668">
    <property type="entry name" value="SERINE/THREONINE PROTEIN PHOSPHATASE"/>
    <property type="match status" value="1"/>
</dbReference>
<evidence type="ECO:0000313" key="10">
    <source>
        <dbReference type="EMBL" id="KAL3121149.1"/>
    </source>
</evidence>
<evidence type="ECO:0000256" key="2">
    <source>
        <dbReference type="ARBA" id="ARBA00022723"/>
    </source>
</evidence>
<dbReference type="EC" id="3.1.3.16" evidence="8"/>
<dbReference type="InterPro" id="IPR004843">
    <property type="entry name" value="Calcineurin-like_PHP"/>
</dbReference>
<keyword evidence="11" id="KW-1185">Reference proteome</keyword>
<organism evidence="10 11">
    <name type="scientific">Heterodera trifolii</name>
    <dbReference type="NCBI Taxonomy" id="157864"/>
    <lineage>
        <taxon>Eukaryota</taxon>
        <taxon>Metazoa</taxon>
        <taxon>Ecdysozoa</taxon>
        <taxon>Nematoda</taxon>
        <taxon>Chromadorea</taxon>
        <taxon>Rhabditida</taxon>
        <taxon>Tylenchina</taxon>
        <taxon>Tylenchomorpha</taxon>
        <taxon>Tylenchoidea</taxon>
        <taxon>Heteroderidae</taxon>
        <taxon>Heteroderinae</taxon>
        <taxon>Heterodera</taxon>
    </lineage>
</organism>
<name>A0ABD2M403_9BILA</name>
<proteinExistence type="inferred from homology"/>
<dbReference type="SUPFAM" id="SSF56300">
    <property type="entry name" value="Metallo-dependent phosphatases"/>
    <property type="match status" value="1"/>
</dbReference>
<evidence type="ECO:0000256" key="4">
    <source>
        <dbReference type="ARBA" id="ARBA00022912"/>
    </source>
</evidence>
<comment type="cofactor">
    <cofactor evidence="1">
        <name>Mn(2+)</name>
        <dbReference type="ChEBI" id="CHEBI:29035"/>
    </cofactor>
</comment>
<keyword evidence="5" id="KW-0464">Manganese</keyword>
<dbReference type="EMBL" id="JBICBT010000199">
    <property type="protein sequence ID" value="KAL3121149.1"/>
    <property type="molecule type" value="Genomic_DNA"/>
</dbReference>
<keyword evidence="4" id="KW-0904">Protein phosphatase</keyword>
<dbReference type="InterPro" id="IPR029052">
    <property type="entry name" value="Metallo-depent_PP-like"/>
</dbReference>
<dbReference type="PROSITE" id="PS00125">
    <property type="entry name" value="SER_THR_PHOSPHATASE"/>
    <property type="match status" value="1"/>
</dbReference>
<accession>A0ABD2M403</accession>
<sequence length="309" mass="35041">MLLGRIKCDGTRKVLLGRKKAPKIEQGDIAFVDAIIDKVKQPPHQRITGELSNDEVVKLCKAAEHVFKQQATLIRIQPPVVAVGDIHGQFADLMRIFAKHGHPPDNQYVFLGDYVDKGIQSLETIVLLFYYKVKYPLNFVLLRGNHECVHMNKAVIPFKTCSTGLIAWMTYVALIGKRILWMHGGISDKISSLEQLSKLMRPLQQPPDETLEVDLFWSDPDENVQYEQPNDRGAGVAFGEELIHDVCSLLGLKYIIRAHERLRGGFEYFAGRKMITVYSAPRYTNWPDAGATFTILPDLTHKITRFQPT</sequence>